<dbReference type="SUPFAM" id="SSF56645">
    <property type="entry name" value="Acyl-CoA dehydrogenase NM domain-like"/>
    <property type="match status" value="1"/>
</dbReference>
<evidence type="ECO:0000256" key="8">
    <source>
        <dbReference type="ARBA" id="ARBA00040394"/>
    </source>
</evidence>
<accession>A0A076EZP0</accession>
<evidence type="ECO:0000256" key="2">
    <source>
        <dbReference type="ARBA" id="ARBA00005102"/>
    </source>
</evidence>
<protein>
    <recommendedName>
        <fullName evidence="8">Acyl-[acyl-carrier-protein] dehydrogenase MbtN</fullName>
    </recommendedName>
    <alternativeName>
        <fullName evidence="9">Mycobactin synthase protein N</fullName>
    </alternativeName>
</protein>
<proteinExistence type="inferred from homology"/>
<dbReference type="Proteomes" id="UP000028488">
    <property type="component" value="Plasmid pPDG2"/>
</dbReference>
<dbReference type="FunFam" id="1.20.140.10:FF:000001">
    <property type="entry name" value="Acyl-CoA dehydrogenase"/>
    <property type="match status" value="1"/>
</dbReference>
<feature type="domain" description="Acyl-CoA oxidase/dehydrogenase middle" evidence="13">
    <location>
        <begin position="124"/>
        <end position="218"/>
    </location>
</feature>
<evidence type="ECO:0000313" key="16">
    <source>
        <dbReference type="Proteomes" id="UP000028488"/>
    </source>
</evidence>
<dbReference type="Pfam" id="PF00441">
    <property type="entry name" value="Acyl-CoA_dh_1"/>
    <property type="match status" value="1"/>
</dbReference>
<evidence type="ECO:0000313" key="15">
    <source>
        <dbReference type="EMBL" id="AII10893.1"/>
    </source>
</evidence>
<dbReference type="RefSeq" id="WP_128643602.1">
    <property type="nucleotide sequence ID" value="NZ_CP008949.1"/>
</dbReference>
<dbReference type="InterPro" id="IPR013786">
    <property type="entry name" value="AcylCoA_DH/ox_N"/>
</dbReference>
<dbReference type="GO" id="GO:0005737">
    <property type="term" value="C:cytoplasm"/>
    <property type="evidence" value="ECO:0007669"/>
    <property type="project" value="TreeGrafter"/>
</dbReference>
<dbReference type="PROSITE" id="PS00072">
    <property type="entry name" value="ACYL_COA_DH_1"/>
    <property type="match status" value="1"/>
</dbReference>
<dbReference type="SUPFAM" id="SSF47203">
    <property type="entry name" value="Acyl-CoA dehydrogenase C-terminal domain-like"/>
    <property type="match status" value="1"/>
</dbReference>
<comment type="pathway">
    <text evidence="2">Siderophore biosynthesis; mycobactin biosynthesis.</text>
</comment>
<evidence type="ECO:0000256" key="11">
    <source>
        <dbReference type="RuleBase" id="RU362125"/>
    </source>
</evidence>
<evidence type="ECO:0000256" key="6">
    <source>
        <dbReference type="ARBA" id="ARBA00023002"/>
    </source>
</evidence>
<dbReference type="Pfam" id="PF02770">
    <property type="entry name" value="Acyl-CoA_dh_M"/>
    <property type="match status" value="1"/>
</dbReference>
<dbReference type="InterPro" id="IPR006091">
    <property type="entry name" value="Acyl-CoA_Oxase/DH_mid-dom"/>
</dbReference>
<dbReference type="InterPro" id="IPR006089">
    <property type="entry name" value="Acyl-CoA_DH_CS"/>
</dbReference>
<gene>
    <name evidence="15" type="ORF">EP51_42895</name>
</gene>
<evidence type="ECO:0000256" key="5">
    <source>
        <dbReference type="ARBA" id="ARBA00022827"/>
    </source>
</evidence>
<dbReference type="EMBL" id="CP008949">
    <property type="protein sequence ID" value="AII10893.1"/>
    <property type="molecule type" value="Genomic_DNA"/>
</dbReference>
<evidence type="ECO:0000259" key="13">
    <source>
        <dbReference type="Pfam" id="PF02770"/>
    </source>
</evidence>
<feature type="domain" description="Acyl-CoA dehydrogenase/oxidase N-terminal" evidence="14">
    <location>
        <begin position="8"/>
        <end position="120"/>
    </location>
</feature>
<dbReference type="PROSITE" id="PS00073">
    <property type="entry name" value="ACYL_COA_DH_2"/>
    <property type="match status" value="1"/>
</dbReference>
<evidence type="ECO:0000256" key="4">
    <source>
        <dbReference type="ARBA" id="ARBA00022630"/>
    </source>
</evidence>
<dbReference type="AlphaFoldDB" id="A0A076EZP0"/>
<dbReference type="PANTHER" id="PTHR48083:SF20">
    <property type="entry name" value="LONG-CHAIN SPECIFIC ACYL-COA DEHYDROGENASE, MITOCHONDRIAL"/>
    <property type="match status" value="1"/>
</dbReference>
<geneLocation type="plasmid" evidence="15 16">
    <name>pPDG2</name>
</geneLocation>
<keyword evidence="4 11" id="KW-0285">Flavoprotein</keyword>
<dbReference type="GO" id="GO:0033539">
    <property type="term" value="P:fatty acid beta-oxidation using acyl-CoA dehydrogenase"/>
    <property type="evidence" value="ECO:0007669"/>
    <property type="project" value="TreeGrafter"/>
</dbReference>
<dbReference type="Gene3D" id="2.40.110.10">
    <property type="entry name" value="Butyryl-CoA Dehydrogenase, subunit A, domain 2"/>
    <property type="match status" value="1"/>
</dbReference>
<keyword evidence="6 11" id="KW-0560">Oxidoreductase</keyword>
<name>A0A076EZP0_RHOOP</name>
<dbReference type="Gene3D" id="1.20.140.10">
    <property type="entry name" value="Butyryl-CoA Dehydrogenase, subunit A, domain 3"/>
    <property type="match status" value="1"/>
</dbReference>
<evidence type="ECO:0000256" key="9">
    <source>
        <dbReference type="ARBA" id="ARBA00042660"/>
    </source>
</evidence>
<dbReference type="InterPro" id="IPR050741">
    <property type="entry name" value="Acyl-CoA_dehydrogenase"/>
</dbReference>
<dbReference type="Gene3D" id="1.10.540.10">
    <property type="entry name" value="Acyl-CoA dehydrogenase/oxidase, N-terminal domain"/>
    <property type="match status" value="1"/>
</dbReference>
<evidence type="ECO:0000259" key="14">
    <source>
        <dbReference type="Pfam" id="PF02771"/>
    </source>
</evidence>
<keyword evidence="15" id="KW-0614">Plasmid</keyword>
<keyword evidence="5 11" id="KW-0274">FAD</keyword>
<comment type="cofactor">
    <cofactor evidence="1 11">
        <name>FAD</name>
        <dbReference type="ChEBI" id="CHEBI:57692"/>
    </cofactor>
</comment>
<comment type="catalytic activity">
    <reaction evidence="10">
        <text>a 2,3-saturated acyl-CoA + A = a 2,3-dehydroacyl-CoA + AH2</text>
        <dbReference type="Rhea" id="RHEA:48608"/>
        <dbReference type="ChEBI" id="CHEBI:13193"/>
        <dbReference type="ChEBI" id="CHEBI:17499"/>
        <dbReference type="ChEBI" id="CHEBI:60015"/>
        <dbReference type="ChEBI" id="CHEBI:65111"/>
    </reaction>
</comment>
<dbReference type="PANTHER" id="PTHR48083">
    <property type="entry name" value="MEDIUM-CHAIN SPECIFIC ACYL-COA DEHYDROGENASE, MITOCHONDRIAL-RELATED"/>
    <property type="match status" value="1"/>
</dbReference>
<reference evidence="15 16" key="1">
    <citation type="submission" date="2014-07" db="EMBL/GenBank/DDBJ databases">
        <title>Genome Sequence of Rhodococcus opacus Strain R7, a Biodegrader of Mono- and Polycyclic Aromatic Hydrocarbons.</title>
        <authorList>
            <person name="Di Gennaro P."/>
            <person name="Zampolli J."/>
            <person name="Presti I."/>
            <person name="Cappelletti M."/>
            <person name="D'Ursi P."/>
            <person name="Orro A."/>
            <person name="Mezzelani A."/>
            <person name="Milanesi L."/>
        </authorList>
    </citation>
    <scope>NUCLEOTIDE SEQUENCE [LARGE SCALE GENOMIC DNA]</scope>
    <source>
        <strain evidence="15 16">R7</strain>
        <plasmid evidence="15">pPDG2</plasmid>
    </source>
</reference>
<evidence type="ECO:0000256" key="3">
    <source>
        <dbReference type="ARBA" id="ARBA00009347"/>
    </source>
</evidence>
<evidence type="ECO:0000256" key="1">
    <source>
        <dbReference type="ARBA" id="ARBA00001974"/>
    </source>
</evidence>
<comment type="function">
    <text evidence="7">Catalyzes the dehydrogenation at the alpha-beta position of ACP-bound acyl chains. This results in the introduction of a double bond in the lipidic chain, which is further transferred to the epsilon-amino group of lysine residue in the mycobactin core by MbtK.</text>
</comment>
<comment type="similarity">
    <text evidence="3 11">Belongs to the acyl-CoA dehydrogenase family.</text>
</comment>
<dbReference type="InterPro" id="IPR009100">
    <property type="entry name" value="AcylCoA_DH/oxidase_NM_dom_sf"/>
</dbReference>
<dbReference type="Pfam" id="PF02771">
    <property type="entry name" value="Acyl-CoA_dh_N"/>
    <property type="match status" value="1"/>
</dbReference>
<evidence type="ECO:0000256" key="10">
    <source>
        <dbReference type="ARBA" id="ARBA00052546"/>
    </source>
</evidence>
<evidence type="ECO:0000256" key="7">
    <source>
        <dbReference type="ARBA" id="ARBA00037085"/>
    </source>
</evidence>
<dbReference type="InterPro" id="IPR036250">
    <property type="entry name" value="AcylCo_DH-like_C"/>
</dbReference>
<dbReference type="GO" id="GO:0050660">
    <property type="term" value="F:flavin adenine dinucleotide binding"/>
    <property type="evidence" value="ECO:0007669"/>
    <property type="project" value="InterPro"/>
</dbReference>
<feature type="domain" description="Acyl-CoA dehydrogenase/oxidase C-terminal" evidence="12">
    <location>
        <begin position="231"/>
        <end position="379"/>
    </location>
</feature>
<dbReference type="FunFam" id="2.40.110.10:FF:000002">
    <property type="entry name" value="Acyl-CoA dehydrogenase fadE12"/>
    <property type="match status" value="1"/>
</dbReference>
<evidence type="ECO:0000259" key="12">
    <source>
        <dbReference type="Pfam" id="PF00441"/>
    </source>
</evidence>
<organism evidence="15 16">
    <name type="scientific">Rhodococcus opacus</name>
    <name type="common">Nocardia opaca</name>
    <dbReference type="NCBI Taxonomy" id="37919"/>
    <lineage>
        <taxon>Bacteria</taxon>
        <taxon>Bacillati</taxon>
        <taxon>Actinomycetota</taxon>
        <taxon>Actinomycetes</taxon>
        <taxon>Mycobacteriales</taxon>
        <taxon>Nocardiaceae</taxon>
        <taxon>Rhodococcus</taxon>
    </lineage>
</organism>
<sequence>MKRLIFDTEHDEFRALARSFLRQHVVPNHADWERDGIAPREAFALAGASGLVGFNCPEEFGGGGVLEDFRFNAIVAEEMAHAAVHAPGLTLHNDIIAPYLRDLTNDEQRGRWLKPFAAGELLAAIAMTEPGAGSDLAGISTAAKKVDGGWILSGSKTFISGGIGADIVIVVARSSAEGGHRGLSLFVVENGTEGFTRGRNLEKLGLKAQDTGELFFDNAFVPDCNVLGEIGRGFSYLMKNLPTERLSMAVNGVAVAANVFRETLEYCRDRTAFGRPIGSFQHNRFVLAEMSTEIELTQVYVDRCIVELSEGTLSAIEAAKAKWWATEMQKRVVDRCLQLHGGYGYMHEYSVARAYVDSRAQTIYGGTTEIMKEIISRDLGL</sequence>
<dbReference type="InterPro" id="IPR037069">
    <property type="entry name" value="AcylCoA_DH/ox_N_sf"/>
</dbReference>
<dbReference type="GO" id="GO:0003995">
    <property type="term" value="F:acyl-CoA dehydrogenase activity"/>
    <property type="evidence" value="ECO:0007669"/>
    <property type="project" value="InterPro"/>
</dbReference>
<dbReference type="InterPro" id="IPR046373">
    <property type="entry name" value="Acyl-CoA_Oxase/DH_mid-dom_sf"/>
</dbReference>
<dbReference type="InterPro" id="IPR009075">
    <property type="entry name" value="AcylCo_DH/oxidase_C"/>
</dbReference>